<dbReference type="EMBL" id="ML743562">
    <property type="protein sequence ID" value="KAE8140319.1"/>
    <property type="molecule type" value="Genomic_DNA"/>
</dbReference>
<reference evidence="2 3" key="1">
    <citation type="submission" date="2019-04" db="EMBL/GenBank/DDBJ databases">
        <title>Friends and foes A comparative genomics study of 23 Aspergillus species from section Flavi.</title>
        <authorList>
            <consortium name="DOE Joint Genome Institute"/>
            <person name="Kjaerbolling I."/>
            <person name="Vesth T."/>
            <person name="Frisvad J.C."/>
            <person name="Nybo J.L."/>
            <person name="Theobald S."/>
            <person name="Kildgaard S."/>
            <person name="Isbrandt T."/>
            <person name="Kuo A."/>
            <person name="Sato A."/>
            <person name="Lyhne E.K."/>
            <person name="Kogle M.E."/>
            <person name="Wiebenga A."/>
            <person name="Kun R.S."/>
            <person name="Lubbers R.J."/>
            <person name="Makela M.R."/>
            <person name="Barry K."/>
            <person name="Chovatia M."/>
            <person name="Clum A."/>
            <person name="Daum C."/>
            <person name="Haridas S."/>
            <person name="He G."/>
            <person name="LaButti K."/>
            <person name="Lipzen A."/>
            <person name="Mondo S."/>
            <person name="Riley R."/>
            <person name="Salamov A."/>
            <person name="Simmons B.A."/>
            <person name="Magnuson J.K."/>
            <person name="Henrissat B."/>
            <person name="Mortensen U.H."/>
            <person name="Larsen T.O."/>
            <person name="Devries R.P."/>
            <person name="Grigoriev I.V."/>
            <person name="Machida M."/>
            <person name="Baker S.E."/>
            <person name="Andersen M.R."/>
        </authorList>
    </citation>
    <scope>NUCLEOTIDE SEQUENCE [LARGE SCALE GENOMIC DNA]</scope>
    <source>
        <strain evidence="2 3">CBS 117625</strain>
    </source>
</reference>
<evidence type="ECO:0000313" key="2">
    <source>
        <dbReference type="EMBL" id="KAE8140319.1"/>
    </source>
</evidence>
<accession>A0A5N6T211</accession>
<feature type="compositionally biased region" description="Polar residues" evidence="1">
    <location>
        <begin position="1"/>
        <end position="25"/>
    </location>
</feature>
<dbReference type="GeneID" id="43638099"/>
<sequence>MNILNRGQVSSLNTRDTTKTSIQSHEQFSNDSEEDDFESSGDVSITDSLLFGVAASIDKLYRLSFKIRDPTMRMGFSKALKYRALDPETDVDLIDQLRESSQRHLEQLFLSYHSTSARDLEKDFLVQHLVKANT</sequence>
<dbReference type="AlphaFoldDB" id="A0A5N6T211"/>
<gene>
    <name evidence="2" type="ORF">BDV38DRAFT_240362</name>
</gene>
<organism evidence="2 3">
    <name type="scientific">Aspergillus pseudotamarii</name>
    <dbReference type="NCBI Taxonomy" id="132259"/>
    <lineage>
        <taxon>Eukaryota</taxon>
        <taxon>Fungi</taxon>
        <taxon>Dikarya</taxon>
        <taxon>Ascomycota</taxon>
        <taxon>Pezizomycotina</taxon>
        <taxon>Eurotiomycetes</taxon>
        <taxon>Eurotiomycetidae</taxon>
        <taxon>Eurotiales</taxon>
        <taxon>Aspergillaceae</taxon>
        <taxon>Aspergillus</taxon>
        <taxon>Aspergillus subgen. Circumdati</taxon>
    </lineage>
</organism>
<dbReference type="RefSeq" id="XP_031916382.1">
    <property type="nucleotide sequence ID" value="XM_032053889.1"/>
</dbReference>
<name>A0A5N6T211_ASPPS</name>
<dbReference type="OrthoDB" id="6133115at2759"/>
<protein>
    <submittedName>
        <fullName evidence="2">Uncharacterized protein</fullName>
    </submittedName>
</protein>
<evidence type="ECO:0000313" key="3">
    <source>
        <dbReference type="Proteomes" id="UP000325672"/>
    </source>
</evidence>
<proteinExistence type="predicted"/>
<evidence type="ECO:0000256" key="1">
    <source>
        <dbReference type="SAM" id="MobiDB-lite"/>
    </source>
</evidence>
<feature type="region of interest" description="Disordered" evidence="1">
    <location>
        <begin position="1"/>
        <end position="41"/>
    </location>
</feature>
<keyword evidence="3" id="KW-1185">Reference proteome</keyword>
<dbReference type="Proteomes" id="UP000325672">
    <property type="component" value="Unassembled WGS sequence"/>
</dbReference>